<name>A0A151R1U2_CAJCA</name>
<accession>A0A151R1U2</accession>
<dbReference type="EMBL" id="KQ484210">
    <property type="protein sequence ID" value="KYP36479.1"/>
    <property type="molecule type" value="Genomic_DNA"/>
</dbReference>
<dbReference type="PANTHER" id="PTHR48206">
    <property type="entry name" value="CHLOROPLAST SENSOR KINASE, CHLOROPLASTIC"/>
    <property type="match status" value="1"/>
</dbReference>
<feature type="region of interest" description="Disordered" evidence="1">
    <location>
        <begin position="388"/>
        <end position="408"/>
    </location>
</feature>
<sequence>MLVCAVLTHTPPHKLTLCLSNPKPIRFSSNSVTLPHTTAPSCFLQTLNATPTSDSDDGLRLTVSSAAALASSIRQASNSSVEFTQRLEKDRQSGLVLPSTDFHRLCLHQLHLLRRIVPQALLSVYVRPAGSYVMDRLELRRVALYPGDAESEAEGIVILVGHFNIPAGLRAAEATLSNMQVNVVPECKAVVLPMVKHPFVVGFLVAELPLVEPEQCQKPQSDGPDNHMSVEEPYSLPPFMDLDKKSREIQTLPIKDEAVDMHNFTSEQRSNAVNISQSLAMAYVMDQKAMLLQQSTWQNNVRMGNLVEQIRGPLSSIQTLSKILSTQTKRTQISYDIVEDLLVQGDRLRDVFQQLQDAVYLTKTNIVRYNEEAIKKMNGSTHILAESARSQLLDNSPGDGSANKMKKSSESLSLSAAVQDIEMPLPPLALAPLQHGIRPCNVSEVLADLVDSVRPLAQSQKRVVELSELSSPLLAAVEEPALRQAFSNLIEGALLRTHVGGKVEIVSTTAPAGGTLVLIDDDGPDMHYMTQMHSLTPYGQELLSDDMIEDNMTWNFVAGLTVAREILESYGCVVRIVSPRIKDAPLGAGGTRVELWLPSSIVQSDLSSHAQEV</sequence>
<evidence type="ECO:0000313" key="2">
    <source>
        <dbReference type="EMBL" id="KYP36479.1"/>
    </source>
</evidence>
<dbReference type="STRING" id="3821.A0A151R1U2"/>
<dbReference type="PANTHER" id="PTHR48206:SF1">
    <property type="entry name" value="CHLOROPLAST SENSOR KINASE, CHLOROPLASTIC"/>
    <property type="match status" value="1"/>
</dbReference>
<gene>
    <name evidence="2" type="ORF">KK1_042397</name>
</gene>
<protein>
    <recommendedName>
        <fullName evidence="4">Chloroplast sensor kinase, chloroplastic</fullName>
    </recommendedName>
</protein>
<dbReference type="AlphaFoldDB" id="A0A151R1U2"/>
<dbReference type="InterPro" id="IPR036890">
    <property type="entry name" value="HATPase_C_sf"/>
</dbReference>
<dbReference type="Proteomes" id="UP000075243">
    <property type="component" value="Unassembled WGS sequence"/>
</dbReference>
<dbReference type="SUPFAM" id="SSF55874">
    <property type="entry name" value="ATPase domain of HSP90 chaperone/DNA topoisomerase II/histidine kinase"/>
    <property type="match status" value="1"/>
</dbReference>
<evidence type="ECO:0000256" key="1">
    <source>
        <dbReference type="SAM" id="MobiDB-lite"/>
    </source>
</evidence>
<dbReference type="InterPro" id="IPR053334">
    <property type="entry name" value="Chloroplast_Sensor_Kinase"/>
</dbReference>
<dbReference type="Gramene" id="C.cajan_38023.t">
    <property type="protein sequence ID" value="C.cajan_38023.t"/>
    <property type="gene ID" value="C.cajan_38023"/>
</dbReference>
<proteinExistence type="predicted"/>
<dbReference type="Gene3D" id="3.30.565.10">
    <property type="entry name" value="Histidine kinase-like ATPase, C-terminal domain"/>
    <property type="match status" value="1"/>
</dbReference>
<dbReference type="OMA" id="HTKRNEI"/>
<dbReference type="OrthoDB" id="43364at2759"/>
<reference evidence="2" key="1">
    <citation type="journal article" date="2012" name="Nat. Biotechnol.">
        <title>Draft genome sequence of pigeonpea (Cajanus cajan), an orphan legume crop of resource-poor farmers.</title>
        <authorList>
            <person name="Varshney R.K."/>
            <person name="Chen W."/>
            <person name="Li Y."/>
            <person name="Bharti A.K."/>
            <person name="Saxena R.K."/>
            <person name="Schlueter J.A."/>
            <person name="Donoghue M.T."/>
            <person name="Azam S."/>
            <person name="Fan G."/>
            <person name="Whaley A.M."/>
            <person name="Farmer A.D."/>
            <person name="Sheridan J."/>
            <person name="Iwata A."/>
            <person name="Tuteja R."/>
            <person name="Penmetsa R.V."/>
            <person name="Wu W."/>
            <person name="Upadhyaya H.D."/>
            <person name="Yang S.P."/>
            <person name="Shah T."/>
            <person name="Saxena K.B."/>
            <person name="Michael T."/>
            <person name="McCombie W.R."/>
            <person name="Yang B."/>
            <person name="Zhang G."/>
            <person name="Yang H."/>
            <person name="Wang J."/>
            <person name="Spillane C."/>
            <person name="Cook D.R."/>
            <person name="May G.D."/>
            <person name="Xu X."/>
            <person name="Jackson S.A."/>
        </authorList>
    </citation>
    <scope>NUCLEOTIDE SEQUENCE [LARGE SCALE GENOMIC DNA]</scope>
</reference>
<keyword evidence="3" id="KW-1185">Reference proteome</keyword>
<organism evidence="2 3">
    <name type="scientific">Cajanus cajan</name>
    <name type="common">Pigeon pea</name>
    <name type="synonym">Cajanus indicus</name>
    <dbReference type="NCBI Taxonomy" id="3821"/>
    <lineage>
        <taxon>Eukaryota</taxon>
        <taxon>Viridiplantae</taxon>
        <taxon>Streptophyta</taxon>
        <taxon>Embryophyta</taxon>
        <taxon>Tracheophyta</taxon>
        <taxon>Spermatophyta</taxon>
        <taxon>Magnoliopsida</taxon>
        <taxon>eudicotyledons</taxon>
        <taxon>Gunneridae</taxon>
        <taxon>Pentapetalae</taxon>
        <taxon>rosids</taxon>
        <taxon>fabids</taxon>
        <taxon>Fabales</taxon>
        <taxon>Fabaceae</taxon>
        <taxon>Papilionoideae</taxon>
        <taxon>50 kb inversion clade</taxon>
        <taxon>NPAAA clade</taxon>
        <taxon>indigoferoid/millettioid clade</taxon>
        <taxon>Phaseoleae</taxon>
        <taxon>Cajanus</taxon>
    </lineage>
</organism>
<evidence type="ECO:0008006" key="4">
    <source>
        <dbReference type="Google" id="ProtNLM"/>
    </source>
</evidence>
<evidence type="ECO:0000313" key="3">
    <source>
        <dbReference type="Proteomes" id="UP000075243"/>
    </source>
</evidence>